<dbReference type="AlphaFoldDB" id="A0A2I0VUL0"/>
<name>A0A2I0VUL0_9ASPA</name>
<organism evidence="1 2">
    <name type="scientific">Dendrobium catenatum</name>
    <dbReference type="NCBI Taxonomy" id="906689"/>
    <lineage>
        <taxon>Eukaryota</taxon>
        <taxon>Viridiplantae</taxon>
        <taxon>Streptophyta</taxon>
        <taxon>Embryophyta</taxon>
        <taxon>Tracheophyta</taxon>
        <taxon>Spermatophyta</taxon>
        <taxon>Magnoliopsida</taxon>
        <taxon>Liliopsida</taxon>
        <taxon>Asparagales</taxon>
        <taxon>Orchidaceae</taxon>
        <taxon>Epidendroideae</taxon>
        <taxon>Malaxideae</taxon>
        <taxon>Dendrobiinae</taxon>
        <taxon>Dendrobium</taxon>
    </lineage>
</organism>
<gene>
    <name evidence="1" type="ORF">MA16_Dca008886</name>
</gene>
<protein>
    <submittedName>
        <fullName evidence="1">Uncharacterized protein</fullName>
    </submittedName>
</protein>
<evidence type="ECO:0000313" key="2">
    <source>
        <dbReference type="Proteomes" id="UP000233837"/>
    </source>
</evidence>
<evidence type="ECO:0000313" key="1">
    <source>
        <dbReference type="EMBL" id="PKU67097.1"/>
    </source>
</evidence>
<dbReference type="EMBL" id="KZ503221">
    <property type="protein sequence ID" value="PKU67097.1"/>
    <property type="molecule type" value="Genomic_DNA"/>
</dbReference>
<reference evidence="1 2" key="1">
    <citation type="journal article" date="2016" name="Sci. Rep.">
        <title>The Dendrobium catenatum Lindl. genome sequence provides insights into polysaccharide synthase, floral development and adaptive evolution.</title>
        <authorList>
            <person name="Zhang G.Q."/>
            <person name="Xu Q."/>
            <person name="Bian C."/>
            <person name="Tsai W.C."/>
            <person name="Yeh C.M."/>
            <person name="Liu K.W."/>
            <person name="Yoshida K."/>
            <person name="Zhang L.S."/>
            <person name="Chang S.B."/>
            <person name="Chen F."/>
            <person name="Shi Y."/>
            <person name="Su Y.Y."/>
            <person name="Zhang Y.Q."/>
            <person name="Chen L.J."/>
            <person name="Yin Y."/>
            <person name="Lin M."/>
            <person name="Huang H."/>
            <person name="Deng H."/>
            <person name="Wang Z.W."/>
            <person name="Zhu S.L."/>
            <person name="Zhao X."/>
            <person name="Deng C."/>
            <person name="Niu S.C."/>
            <person name="Huang J."/>
            <person name="Wang M."/>
            <person name="Liu G.H."/>
            <person name="Yang H.J."/>
            <person name="Xiao X.J."/>
            <person name="Hsiao Y.Y."/>
            <person name="Wu W.L."/>
            <person name="Chen Y.Y."/>
            <person name="Mitsuda N."/>
            <person name="Ohme-Takagi M."/>
            <person name="Luo Y.B."/>
            <person name="Van de Peer Y."/>
            <person name="Liu Z.J."/>
        </authorList>
    </citation>
    <scope>NUCLEOTIDE SEQUENCE [LARGE SCALE GENOMIC DNA]</scope>
    <source>
        <tissue evidence="1">The whole plant</tissue>
    </source>
</reference>
<accession>A0A2I0VUL0</accession>
<dbReference type="Proteomes" id="UP000233837">
    <property type="component" value="Unassembled WGS sequence"/>
</dbReference>
<reference evidence="1 2" key="2">
    <citation type="journal article" date="2017" name="Nature">
        <title>The Apostasia genome and the evolution of orchids.</title>
        <authorList>
            <person name="Zhang G.Q."/>
            <person name="Liu K.W."/>
            <person name="Li Z."/>
            <person name="Lohaus R."/>
            <person name="Hsiao Y.Y."/>
            <person name="Niu S.C."/>
            <person name="Wang J.Y."/>
            <person name="Lin Y.C."/>
            <person name="Xu Q."/>
            <person name="Chen L.J."/>
            <person name="Yoshida K."/>
            <person name="Fujiwara S."/>
            <person name="Wang Z.W."/>
            <person name="Zhang Y.Q."/>
            <person name="Mitsuda N."/>
            <person name="Wang M."/>
            <person name="Liu G.H."/>
            <person name="Pecoraro L."/>
            <person name="Huang H.X."/>
            <person name="Xiao X.J."/>
            <person name="Lin M."/>
            <person name="Wu X.Y."/>
            <person name="Wu W.L."/>
            <person name="Chen Y.Y."/>
            <person name="Chang S.B."/>
            <person name="Sakamoto S."/>
            <person name="Ohme-Takagi M."/>
            <person name="Yagi M."/>
            <person name="Zeng S.J."/>
            <person name="Shen C.Y."/>
            <person name="Yeh C.M."/>
            <person name="Luo Y.B."/>
            <person name="Tsai W.C."/>
            <person name="Van de Peer Y."/>
            <person name="Liu Z.J."/>
        </authorList>
    </citation>
    <scope>NUCLEOTIDE SEQUENCE [LARGE SCALE GENOMIC DNA]</scope>
    <source>
        <tissue evidence="1">The whole plant</tissue>
    </source>
</reference>
<sequence>MAFFMVAGSEPQTDRQREDLYAIAALNESAVIELKVNLLLLDFSCHPFRAQERSN</sequence>
<keyword evidence="2" id="KW-1185">Reference proteome</keyword>
<proteinExistence type="predicted"/>